<feature type="transmembrane region" description="Helical" evidence="1">
    <location>
        <begin position="372"/>
        <end position="393"/>
    </location>
</feature>
<dbReference type="RefSeq" id="WP_066747056.1">
    <property type="nucleotide sequence ID" value="NZ_CALCLR010000117.1"/>
</dbReference>
<dbReference type="OrthoDB" id="1633380at2"/>
<dbReference type="EMBL" id="CP016757">
    <property type="protein sequence ID" value="ANZ45898.1"/>
    <property type="molecule type" value="Genomic_DNA"/>
</dbReference>
<feature type="transmembrane region" description="Helical" evidence="1">
    <location>
        <begin position="247"/>
        <end position="266"/>
    </location>
</feature>
<dbReference type="KEGG" id="cpor:BED41_12850"/>
<dbReference type="AlphaFoldDB" id="A0A1B2I7E2"/>
<keyword evidence="1" id="KW-1133">Transmembrane helix</keyword>
<feature type="transmembrane region" description="Helical" evidence="1">
    <location>
        <begin position="216"/>
        <end position="235"/>
    </location>
</feature>
<feature type="transmembrane region" description="Helical" evidence="1">
    <location>
        <begin position="51"/>
        <end position="75"/>
    </location>
</feature>
<keyword evidence="3" id="KW-1185">Reference proteome</keyword>
<evidence type="ECO:0000313" key="2">
    <source>
        <dbReference type="EMBL" id="ANZ45898.1"/>
    </source>
</evidence>
<evidence type="ECO:0000313" key="3">
    <source>
        <dbReference type="Proteomes" id="UP000093044"/>
    </source>
</evidence>
<feature type="transmembrane region" description="Helical" evidence="1">
    <location>
        <begin position="95"/>
        <end position="118"/>
    </location>
</feature>
<reference evidence="2" key="1">
    <citation type="submission" date="2016-08" db="EMBL/GenBank/DDBJ databases">
        <title>Complete genome of Cloacibacillus porcorum.</title>
        <authorList>
            <person name="Looft T."/>
            <person name="Bayles D.O."/>
            <person name="Alt D.P."/>
        </authorList>
    </citation>
    <scope>NUCLEOTIDE SEQUENCE [LARGE SCALE GENOMIC DNA]</scope>
    <source>
        <strain evidence="2">CL-84</strain>
    </source>
</reference>
<feature type="transmembrane region" description="Helical" evidence="1">
    <location>
        <begin position="138"/>
        <end position="162"/>
    </location>
</feature>
<evidence type="ECO:0000256" key="1">
    <source>
        <dbReference type="SAM" id="Phobius"/>
    </source>
</evidence>
<feature type="transmembrane region" description="Helical" evidence="1">
    <location>
        <begin position="321"/>
        <end position="344"/>
    </location>
</feature>
<dbReference type="Proteomes" id="UP000093044">
    <property type="component" value="Chromosome"/>
</dbReference>
<feature type="transmembrane region" description="Helical" evidence="1">
    <location>
        <begin position="434"/>
        <end position="456"/>
    </location>
</feature>
<feature type="transmembrane region" description="Helical" evidence="1">
    <location>
        <begin position="183"/>
        <end position="204"/>
    </location>
</feature>
<dbReference type="STRING" id="1197717.BED41_12850"/>
<keyword evidence="1" id="KW-0472">Membrane</keyword>
<accession>A0A1B2I7E2</accession>
<evidence type="ECO:0008006" key="4">
    <source>
        <dbReference type="Google" id="ProtNLM"/>
    </source>
</evidence>
<feature type="transmembrane region" description="Helical" evidence="1">
    <location>
        <begin position="12"/>
        <end position="31"/>
    </location>
</feature>
<name>A0A1B2I7E2_9BACT</name>
<protein>
    <recommendedName>
        <fullName evidence="4">Nucleoside transporter/FeoB GTPase Gate domain-containing protein</fullName>
    </recommendedName>
</protein>
<feature type="transmembrane region" description="Helical" evidence="1">
    <location>
        <begin position="399"/>
        <end position="422"/>
    </location>
</feature>
<keyword evidence="1" id="KW-0812">Transmembrane</keyword>
<organism evidence="2 3">
    <name type="scientific">Cloacibacillus porcorum</name>
    <dbReference type="NCBI Taxonomy" id="1197717"/>
    <lineage>
        <taxon>Bacteria</taxon>
        <taxon>Thermotogati</taxon>
        <taxon>Synergistota</taxon>
        <taxon>Synergistia</taxon>
        <taxon>Synergistales</taxon>
        <taxon>Synergistaceae</taxon>
        <taxon>Cloacibacillus</taxon>
    </lineage>
</organism>
<proteinExistence type="predicted"/>
<gene>
    <name evidence="2" type="ORF">BED41_12850</name>
</gene>
<dbReference type="GeneID" id="83058733"/>
<sequence length="457" mass="50650">MESVTHDKKNLLKFVIPSLLGIGVFLVPFPLHGGMNTLIGHAKEFLMMSIIGWQPLIVSALSLVVALLTVSARFFRPRWIIENHILHENLSGGPVWFAARVCALPISLFVLFGSQHYLGIGGPLSIFVAKASFIVNNLAPRLIMLAIVLGIWAPLIMDFGLVQFIAVYASPIMRPLFRVPGRAAIDCVASWLGSSSMAVVFTAKMYDAGYYTDREAAAIVCGFSLAGIYNIYAIAELFYMEYAMPQILFVVYLTMILLAAVLPRIWPLSTIPDNYYLGRDNYHAHHTGERHGHSLFGWAMLRGTARARHMNVKQYLHESLAIIYTLLFSTVPLMVTFGTLLFVVAETTSIVKILAVPAETALKTMGAMESSIIASATVFSFVDQFLAVTYGRLLLTEQARFICICLSITGLINLTEVGLHVWHSNIPLRFWQMTVVYVMRIVMSMVIVIPAAGLLFP</sequence>